<evidence type="ECO:0000256" key="1">
    <source>
        <dbReference type="SAM" id="MobiDB-lite"/>
    </source>
</evidence>
<name>A0ABX8RXY0_NOCIO</name>
<gene>
    <name evidence="3" type="ORF">KV110_16565</name>
</gene>
<dbReference type="RefSeq" id="WP_218477097.1">
    <property type="nucleotide sequence ID" value="NZ_BAABJN010000015.1"/>
</dbReference>
<organism evidence="3 4">
    <name type="scientific">Nocardia iowensis</name>
    <dbReference type="NCBI Taxonomy" id="204891"/>
    <lineage>
        <taxon>Bacteria</taxon>
        <taxon>Bacillati</taxon>
        <taxon>Actinomycetota</taxon>
        <taxon>Actinomycetes</taxon>
        <taxon>Mycobacteriales</taxon>
        <taxon>Nocardiaceae</taxon>
        <taxon>Nocardia</taxon>
    </lineage>
</organism>
<evidence type="ECO:0000259" key="2">
    <source>
        <dbReference type="SMART" id="SM00478"/>
    </source>
</evidence>
<dbReference type="Proteomes" id="UP000694257">
    <property type="component" value="Chromosome"/>
</dbReference>
<evidence type="ECO:0000313" key="3">
    <source>
        <dbReference type="EMBL" id="QXN94518.1"/>
    </source>
</evidence>
<feature type="region of interest" description="Disordered" evidence="1">
    <location>
        <begin position="37"/>
        <end position="61"/>
    </location>
</feature>
<dbReference type="EMBL" id="CP078145">
    <property type="protein sequence ID" value="QXN94518.1"/>
    <property type="molecule type" value="Genomic_DNA"/>
</dbReference>
<feature type="domain" description="HhH-GPD" evidence="2">
    <location>
        <begin position="162"/>
        <end position="329"/>
    </location>
</feature>
<sequence length="343" mass="38533">MASKTKASTSAAPRISAARSSNGFDLTACATRTLSPPAPFAFDPTTAKPSTLPDPTHHHEPGVHWQTLRWDGRDLGIRLEDRGTRDDPEIGLAVFAERPVPEQVVNSLVEELTWRYDLDTDLSWFCRHFADDPVLAGPIGRIGGMRVSCAFSLYEWVSILALLQMATAGRISKMTAAVFENYGRRVRFDGRELFVFWRPADIAAAGEQPMRALKLGYRAKSLVRIAESFLGGGYDEDAIRAMDRAQARKALLRLYGIGPTSVGYLLFQTFHHYDSLDVIPPWDARLYARLLYDTDTADPARMVTDMTARYGRFRALASAYMLEDLFARHQREPIDWLAAEIRM</sequence>
<dbReference type="InterPro" id="IPR003265">
    <property type="entry name" value="HhH-GPD_domain"/>
</dbReference>
<evidence type="ECO:0000313" key="4">
    <source>
        <dbReference type="Proteomes" id="UP000694257"/>
    </source>
</evidence>
<protein>
    <recommendedName>
        <fullName evidence="2">HhH-GPD domain-containing protein</fullName>
    </recommendedName>
</protein>
<proteinExistence type="predicted"/>
<accession>A0ABX8RXY0</accession>
<reference evidence="3 4" key="1">
    <citation type="submission" date="2021-07" db="EMBL/GenBank/DDBJ databases">
        <title>Whole Genome Sequence of Nocardia Iowensis.</title>
        <authorList>
            <person name="Lamm A."/>
            <person name="Collins-Fairclough A.M."/>
            <person name="Bunk B."/>
            <person name="Sproer C."/>
        </authorList>
    </citation>
    <scope>NUCLEOTIDE SEQUENCE [LARGE SCALE GENOMIC DNA]</scope>
    <source>
        <strain evidence="3 4">NRRL 5646</strain>
    </source>
</reference>
<dbReference type="SMART" id="SM00478">
    <property type="entry name" value="ENDO3c"/>
    <property type="match status" value="1"/>
</dbReference>
<keyword evidence="4" id="KW-1185">Reference proteome</keyword>
<feature type="compositionally biased region" description="Low complexity" evidence="1">
    <location>
        <begin position="40"/>
        <end position="49"/>
    </location>
</feature>